<name>A0A7S8FDA0_9BACT</name>
<reference evidence="3 4" key="1">
    <citation type="journal article" date="2020" name="ISME J.">
        <title>Enrichment and physiological characterization of a novel comammox Nitrospira indicates ammonium inhibition of complete nitrification.</title>
        <authorList>
            <person name="Sakoula D."/>
            <person name="Koch H."/>
            <person name="Frank J."/>
            <person name="Jetten M.S.M."/>
            <person name="van Kessel M.A.H.J."/>
            <person name="Lucker S."/>
        </authorList>
    </citation>
    <scope>NUCLEOTIDE SEQUENCE [LARGE SCALE GENOMIC DNA]</scope>
    <source>
        <strain evidence="3">Comreactor17</strain>
    </source>
</reference>
<dbReference type="SUPFAM" id="SSF54523">
    <property type="entry name" value="Pili subunits"/>
    <property type="match status" value="1"/>
</dbReference>
<evidence type="ECO:0000313" key="3">
    <source>
        <dbReference type="EMBL" id="QPD03669.1"/>
    </source>
</evidence>
<dbReference type="NCBIfam" id="TIGR02532">
    <property type="entry name" value="IV_pilin_GFxxxE"/>
    <property type="match status" value="1"/>
</dbReference>
<evidence type="ECO:0000256" key="1">
    <source>
        <dbReference type="ARBA" id="ARBA00022481"/>
    </source>
</evidence>
<keyword evidence="2" id="KW-0472">Membrane</keyword>
<evidence type="ECO:0000313" key="4">
    <source>
        <dbReference type="Proteomes" id="UP000593737"/>
    </source>
</evidence>
<protein>
    <submittedName>
        <fullName evidence="3">General secretion pathway protein G</fullName>
    </submittedName>
</protein>
<sequence>MREDGLTLIEILVTMTIIVVLASVAMPLSKISTKRTHEIELRQQLRIIRSAIDLFKLEWNRDGNVLLGPVCLKNKLACKEVSGPYGYPKSLDVLLGVKLTGEEATVRGTTVRRYLRVMPMDPMTGKPDWLLRCYKDRPKPSSWCGEDVYDVMTQSEALALDGTTYQDW</sequence>
<dbReference type="KEGG" id="nkf:Nkreftii_001443"/>
<proteinExistence type="predicted"/>
<dbReference type="GO" id="GO:0015627">
    <property type="term" value="C:type II protein secretion system complex"/>
    <property type="evidence" value="ECO:0007669"/>
    <property type="project" value="InterPro"/>
</dbReference>
<evidence type="ECO:0000256" key="2">
    <source>
        <dbReference type="SAM" id="Phobius"/>
    </source>
</evidence>
<gene>
    <name evidence="3" type="ORF">Nkreftii_001443</name>
</gene>
<dbReference type="Pfam" id="PF07963">
    <property type="entry name" value="N_methyl"/>
    <property type="match status" value="1"/>
</dbReference>
<dbReference type="GO" id="GO:0015628">
    <property type="term" value="P:protein secretion by the type II secretion system"/>
    <property type="evidence" value="ECO:0007669"/>
    <property type="project" value="InterPro"/>
</dbReference>
<dbReference type="Gene3D" id="3.30.700.10">
    <property type="entry name" value="Glycoprotein, Type 4 Pilin"/>
    <property type="match status" value="1"/>
</dbReference>
<dbReference type="InterPro" id="IPR012902">
    <property type="entry name" value="N_methyl_site"/>
</dbReference>
<accession>A0A7S8FDA0</accession>
<dbReference type="EMBL" id="CP047423">
    <property type="protein sequence ID" value="QPD03669.1"/>
    <property type="molecule type" value="Genomic_DNA"/>
</dbReference>
<dbReference type="InterPro" id="IPR000983">
    <property type="entry name" value="Bac_GSPG_pilin"/>
</dbReference>
<feature type="transmembrane region" description="Helical" evidence="2">
    <location>
        <begin position="6"/>
        <end position="28"/>
    </location>
</feature>
<organism evidence="3 4">
    <name type="scientific">Candidatus Nitrospira kreftii</name>
    <dbReference type="NCBI Taxonomy" id="2652173"/>
    <lineage>
        <taxon>Bacteria</taxon>
        <taxon>Pseudomonadati</taxon>
        <taxon>Nitrospirota</taxon>
        <taxon>Nitrospiria</taxon>
        <taxon>Nitrospirales</taxon>
        <taxon>Nitrospiraceae</taxon>
        <taxon>Nitrospira</taxon>
    </lineage>
</organism>
<keyword evidence="2" id="KW-0812">Transmembrane</keyword>
<dbReference type="PRINTS" id="PR00813">
    <property type="entry name" value="BCTERIALGSPG"/>
</dbReference>
<keyword evidence="2" id="KW-1133">Transmembrane helix</keyword>
<keyword evidence="1" id="KW-0488">Methylation</keyword>
<dbReference type="AlphaFoldDB" id="A0A7S8FDA0"/>
<dbReference type="Proteomes" id="UP000593737">
    <property type="component" value="Chromosome"/>
</dbReference>
<dbReference type="InterPro" id="IPR045584">
    <property type="entry name" value="Pilin-like"/>
</dbReference>